<evidence type="ECO:0000256" key="3">
    <source>
        <dbReference type="ARBA" id="ARBA00022989"/>
    </source>
</evidence>
<feature type="domain" description="Major facilitator superfamily (MFS) profile" evidence="7">
    <location>
        <begin position="116"/>
        <end position="721"/>
    </location>
</feature>
<dbReference type="EMBL" id="CP017558">
    <property type="protein sequence ID" value="AOW06613.1"/>
    <property type="molecule type" value="Genomic_DNA"/>
</dbReference>
<dbReference type="KEGG" id="yli:2907713"/>
<evidence type="ECO:0000313" key="9">
    <source>
        <dbReference type="Proteomes" id="UP000182444"/>
    </source>
</evidence>
<dbReference type="Pfam" id="PF07690">
    <property type="entry name" value="MFS_1"/>
    <property type="match status" value="2"/>
</dbReference>
<sequence>MFGSLGILQPRDYGGEVTGTVVMMGHRDKESKLMTRNDGDGVGEDADAANATQGDSSDTTPSGVVTDPATVARAKASSESDSSDLKKTPGGIVLFPQPRNDPNDPLNWPIWRRDIALLVIGFHSFISGGQTPILASGFNIMAKEFDVTLNTLSYLVGAFMLAMAVGSAILAPTAVIYGKRMIYLISCLIFFGGAIWGGAAKSFGSLIGARIIMGIGASPTESLPSSSIAEIYFMHERAYRLGIYTLLMLGGKNIVPLVSAFIISAKGWNWVFWVLAIIVGMDFVLIFFFVPDTWFIRAPTPNKRSLEESMMAQEARANSLMSWNSRQSMRRDFLDEINVQEANEELREMEETAEKDAEKEAADKEAREDATNPTAPALTREVSFADESTAPPADEPEVDLPIPEDGVLGSSTPPRPPMVKKHSILRDHDTPHDHHGPKHTSFAVEDQEEGDGDFPGFGPSTSAPGRPSYISRNLSYASHFSVASQDVPKKSYIQTLKPYIGRQSQDKLWMISLRPYVLYLYPPVMFSTLVYSMSVVWLIVVSETISHIFSSQPYNFPLTSVGLLYVSTFIGGCLGSAVAGKISDMFVRIMCRHNNGVYEPEFRLVMIVPVMITTSMGLMGYGWATHDGDHWAVVCIFLGLLGFGCSLGSTTAITYCVDSYKMFASEALVSLNVSKNVLGFVFSLFNTMAVESRGQKTVFLAYGGAQIFLCLFGIPLYIYGKRFRRWTDEMNLMKYLYVRTEDDADDADE</sequence>
<feature type="transmembrane region" description="Helical" evidence="6">
    <location>
        <begin position="516"/>
        <end position="540"/>
    </location>
</feature>
<dbReference type="GO" id="GO:0005886">
    <property type="term" value="C:plasma membrane"/>
    <property type="evidence" value="ECO:0007669"/>
    <property type="project" value="TreeGrafter"/>
</dbReference>
<feature type="transmembrane region" description="Helical" evidence="6">
    <location>
        <begin position="241"/>
        <end position="264"/>
    </location>
</feature>
<feature type="transmembrane region" description="Helical" evidence="6">
    <location>
        <begin position="152"/>
        <end position="175"/>
    </location>
</feature>
<keyword evidence="4 6" id="KW-0472">Membrane</keyword>
<feature type="region of interest" description="Disordered" evidence="5">
    <location>
        <begin position="25"/>
        <end position="98"/>
    </location>
</feature>
<dbReference type="InterPro" id="IPR011701">
    <property type="entry name" value="MFS"/>
</dbReference>
<gene>
    <name evidence="8" type="ORF">YALI1_F05574g</name>
</gene>
<dbReference type="VEuPathDB" id="FungiDB:YALI1_F05574g"/>
<dbReference type="AlphaFoldDB" id="A0A1D8NLY4"/>
<accession>A0A1D8NLY4</accession>
<dbReference type="eggNOG" id="KOG0255">
    <property type="taxonomic scope" value="Eukaryota"/>
</dbReference>
<dbReference type="RefSeq" id="XP_504964.3">
    <property type="nucleotide sequence ID" value="XM_504964.3"/>
</dbReference>
<organism evidence="8 9">
    <name type="scientific">Yarrowia lipolytica</name>
    <name type="common">Candida lipolytica</name>
    <dbReference type="NCBI Taxonomy" id="4952"/>
    <lineage>
        <taxon>Eukaryota</taxon>
        <taxon>Fungi</taxon>
        <taxon>Dikarya</taxon>
        <taxon>Ascomycota</taxon>
        <taxon>Saccharomycotina</taxon>
        <taxon>Dipodascomycetes</taxon>
        <taxon>Dipodascales</taxon>
        <taxon>Dipodascales incertae sedis</taxon>
        <taxon>Yarrowia</taxon>
    </lineage>
</organism>
<dbReference type="Gene3D" id="1.20.1250.20">
    <property type="entry name" value="MFS general substrate transporter like domains"/>
    <property type="match status" value="2"/>
</dbReference>
<dbReference type="VEuPathDB" id="FungiDB:YALI0_F03795g"/>
<feature type="compositionally biased region" description="Basic and acidic residues" evidence="5">
    <location>
        <begin position="25"/>
        <end position="39"/>
    </location>
</feature>
<feature type="transmembrane region" description="Helical" evidence="6">
    <location>
        <begin position="667"/>
        <end position="687"/>
    </location>
</feature>
<feature type="compositionally biased region" description="Basic and acidic residues" evidence="5">
    <location>
        <begin position="345"/>
        <end position="370"/>
    </location>
</feature>
<dbReference type="PANTHER" id="PTHR23502:SF4">
    <property type="entry name" value="MAJOR FACILITATOR SUPERFAMILY (MFS) PROFILE DOMAIN-CONTAINING PROTEIN-RELATED"/>
    <property type="match status" value="1"/>
</dbReference>
<feature type="transmembrane region" description="Helical" evidence="6">
    <location>
        <begin position="181"/>
        <end position="200"/>
    </location>
</feature>
<dbReference type="OMA" id="MWTVRKR"/>
<keyword evidence="3 6" id="KW-1133">Transmembrane helix</keyword>
<dbReference type="Proteomes" id="UP000182444">
    <property type="component" value="Chromosome 1F"/>
</dbReference>
<feature type="transmembrane region" description="Helical" evidence="6">
    <location>
        <begin position="115"/>
        <end position="140"/>
    </location>
</feature>
<reference evidence="8 9" key="1">
    <citation type="journal article" date="2016" name="PLoS ONE">
        <title>Sequence Assembly of Yarrowia lipolytica Strain W29/CLIB89 Shows Transposable Element Diversity.</title>
        <authorList>
            <person name="Magnan C."/>
            <person name="Yu J."/>
            <person name="Chang I."/>
            <person name="Jahn E."/>
            <person name="Kanomata Y."/>
            <person name="Wu J."/>
            <person name="Zeller M."/>
            <person name="Oakes M."/>
            <person name="Baldi P."/>
            <person name="Sandmeyer S."/>
        </authorList>
    </citation>
    <scope>NUCLEOTIDE SEQUENCE [LARGE SCALE GENOMIC DNA]</scope>
    <source>
        <strain evidence="9">CLIB89(W29)</strain>
    </source>
</reference>
<evidence type="ECO:0000313" key="8">
    <source>
        <dbReference type="EMBL" id="AOW06613.1"/>
    </source>
</evidence>
<comment type="subcellular location">
    <subcellularLocation>
        <location evidence="1">Membrane</location>
        <topology evidence="1">Multi-pass membrane protein</topology>
    </subcellularLocation>
</comment>
<evidence type="ECO:0000259" key="7">
    <source>
        <dbReference type="PROSITE" id="PS50850"/>
    </source>
</evidence>
<dbReference type="SUPFAM" id="SSF103473">
    <property type="entry name" value="MFS general substrate transporter"/>
    <property type="match status" value="1"/>
</dbReference>
<dbReference type="InterPro" id="IPR020846">
    <property type="entry name" value="MFS_dom"/>
</dbReference>
<evidence type="ECO:0000256" key="6">
    <source>
        <dbReference type="SAM" id="Phobius"/>
    </source>
</evidence>
<feature type="transmembrane region" description="Helical" evidence="6">
    <location>
        <begin position="699"/>
        <end position="720"/>
    </location>
</feature>
<name>A0A1D8NLY4_YARLL</name>
<dbReference type="PANTHER" id="PTHR23502">
    <property type="entry name" value="MAJOR FACILITATOR SUPERFAMILY"/>
    <property type="match status" value="1"/>
</dbReference>
<evidence type="ECO:0000256" key="2">
    <source>
        <dbReference type="ARBA" id="ARBA00022692"/>
    </source>
</evidence>
<feature type="compositionally biased region" description="Polar residues" evidence="5">
    <location>
        <begin position="52"/>
        <end position="63"/>
    </location>
</feature>
<protein>
    <recommendedName>
        <fullName evidence="7">Major facilitator superfamily (MFS) profile domain-containing protein</fullName>
    </recommendedName>
</protein>
<feature type="transmembrane region" description="Helical" evidence="6">
    <location>
        <begin position="630"/>
        <end position="655"/>
    </location>
</feature>
<feature type="transmembrane region" description="Helical" evidence="6">
    <location>
        <begin position="560"/>
        <end position="583"/>
    </location>
</feature>
<feature type="transmembrane region" description="Helical" evidence="6">
    <location>
        <begin position="270"/>
        <end position="290"/>
    </location>
</feature>
<evidence type="ECO:0000256" key="5">
    <source>
        <dbReference type="SAM" id="MobiDB-lite"/>
    </source>
</evidence>
<proteinExistence type="predicted"/>
<dbReference type="PROSITE" id="PS50850">
    <property type="entry name" value="MFS"/>
    <property type="match status" value="1"/>
</dbReference>
<dbReference type="GO" id="GO:0022857">
    <property type="term" value="F:transmembrane transporter activity"/>
    <property type="evidence" value="ECO:0007669"/>
    <property type="project" value="InterPro"/>
</dbReference>
<dbReference type="InterPro" id="IPR036259">
    <property type="entry name" value="MFS_trans_sf"/>
</dbReference>
<dbReference type="FunFam" id="1.20.1250.20:FF:000396">
    <property type="entry name" value="MFS general substrate transporter"/>
    <property type="match status" value="1"/>
</dbReference>
<evidence type="ECO:0000256" key="1">
    <source>
        <dbReference type="ARBA" id="ARBA00004141"/>
    </source>
</evidence>
<keyword evidence="2 6" id="KW-0812">Transmembrane</keyword>
<evidence type="ECO:0000256" key="4">
    <source>
        <dbReference type="ARBA" id="ARBA00023136"/>
    </source>
</evidence>
<dbReference type="GeneID" id="2907713"/>
<feature type="region of interest" description="Disordered" evidence="5">
    <location>
        <begin position="345"/>
        <end position="421"/>
    </location>
</feature>
<feature type="transmembrane region" description="Helical" evidence="6">
    <location>
        <begin position="604"/>
        <end position="624"/>
    </location>
</feature>